<proteinExistence type="predicted"/>
<gene>
    <name evidence="1" type="ORF">MJG53_001893</name>
</gene>
<protein>
    <submittedName>
        <fullName evidence="1">Uncharacterized protein</fullName>
    </submittedName>
</protein>
<accession>A0ACB9VMU5</accession>
<comment type="caution">
    <text evidence="1">The sequence shown here is derived from an EMBL/GenBank/DDBJ whole genome shotgun (WGS) entry which is preliminary data.</text>
</comment>
<keyword evidence="2" id="KW-1185">Reference proteome</keyword>
<dbReference type="EMBL" id="CM043026">
    <property type="protein sequence ID" value="KAI4590844.1"/>
    <property type="molecule type" value="Genomic_DNA"/>
</dbReference>
<reference evidence="1" key="1">
    <citation type="submission" date="2022-03" db="EMBL/GenBank/DDBJ databases">
        <title>Genomic analyses of argali, domestic sheep and their hybrids provide insights into chromosomal evolution, heterosis and genetic basis of agronomic traits.</title>
        <authorList>
            <person name="Li M."/>
        </authorList>
    </citation>
    <scope>NUCLEOTIDE SEQUENCE</scope>
    <source>
        <strain evidence="1">F1 hybrid</strain>
    </source>
</reference>
<sequence>MSHSHPAGLLAAYNSLTDKHLAGYFNNTRIRRHLLRSGLRYHQLEIKKKLETLAKKERIQRFKGEHTRWTIENNIPLLSPRPPVGPKTNRGHSVLVDEGHSSPVTPGKKAMMKFRNSMDNSQGMNRYQFPSINRYIMPIPPPLPPTSGKITRENRPETWRRRRFRPTTAPNGLEPVFTKDSRRIHKTPLHSNAAITMIYLGKNVHLAYDHPDFRDEIKVYQQHCGGENLCVYTGKLLEKETFQFISKRHQGFPFSLTFFLNGIQVNRLSSCCEYKHRKGSRLGGKRGYFGFVCVERSSPCYKYGNNVLWCIIAMGLDKKSTSPKPRKEKNTEKKEGQKKGEGKLRKDREYLIPRRRDMEGSKASASVIASAQELHAGLSEVRTAVEEMECKEKPGQDVWEDDQENIFKYEYEEDFEADEEKQDGKANEEGQADDQMNEMSKSPSDDEKDHLDPERESETSLWKAPDADDNVKDEHDGCSESELEDDKQGKLFSLSYGKTASSTSSRSHPYSSSSEDESALGDQETHAENSPSESVTSPSSQELSENDKPGKTYLPTEDSPEIEEQEIIKTDVETKPLLIEENLENVPEQEAEKGTGVIAESLFEKSREHVSKEEKEKSRSKLWEESTAKVKDKKAGPHRVDEGVEQVAAEAVDSSLYCHYDYKSGVSSTDEGEKLSRKLETDTGAALDRNLVVEERTALSSNKKSKQVASEEHTLEMKEAAEEGGGPQHRDADTEGKGDTALRGKAGVNEVPSGQGKPKVEQLALVGQFTEERELSQGMAAEAEAEAEGDRRQDKEGLGAREGEVAKDSGGLNEGEAAEAQALMQTVLEMEEAASEGGQASERAVLASQAAALNSRCAQETAALREAVRPEKGNSDSAAVSAVGSAKLGVQDSEEEACTDLEDRESTEDATSEREEGLEEAMLGRDEPTKDREAVTAMETPLSSSTSEKVEATQMGSSVDSLEGLRKDQVEKEGMVVESESNKDDDRKEMLPEELDSEKSERSKAERSKTPLGETESEREKVTRAEVLQDEDALEEEQNLEGKKREPVQEERPEEETQASPKEMECGAEDEAATGASAVTEDTGQRGEDSLRDKEVDMFEAAPGFENSLENTTVWGKGEGGERLRGAGITEHRGSAELLFSENVAHEEQEEQSTPAGEGVSGAPETKSTERVQTPRDAGEAQGSATKDQDMVASQEGRNKDGPLQGPEGVAITALSQDVPEGDSMMPGRFSDMMDEDAEEKGDKGCTLGTGVPKNGDPKGDRSVHGVVMTVEDPHQGGGASEEAAEREDDSAEGKIEANKVSSFSDVAGEEAWHTVYEMPGETAAAEKAAVKGIVLSREDVPVAEEMTAISALEAEVEAPEEPSNLEGKVPKPGAAGEAEKAETTLEAESELVGEEAGMGSPDGEQESGEAEEFRLELSQESRSVARRESPQDTETLPEKPNCREIQEKQELSVQRGSEDLDVSLSPGKA</sequence>
<organism evidence="1 2">
    <name type="scientific">Ovis ammon polii x Ovis aries</name>
    <dbReference type="NCBI Taxonomy" id="2918886"/>
    <lineage>
        <taxon>Eukaryota</taxon>
        <taxon>Metazoa</taxon>
        <taxon>Chordata</taxon>
        <taxon>Craniata</taxon>
        <taxon>Vertebrata</taxon>
        <taxon>Euteleostomi</taxon>
        <taxon>Mammalia</taxon>
        <taxon>Eutheria</taxon>
        <taxon>Laurasiatheria</taxon>
        <taxon>Artiodactyla</taxon>
        <taxon>Ruminantia</taxon>
        <taxon>Pecora</taxon>
        <taxon>Bovidae</taxon>
        <taxon>Caprinae</taxon>
        <taxon>Ovis</taxon>
    </lineage>
</organism>
<dbReference type="Proteomes" id="UP001057279">
    <property type="component" value="Linkage Group LG01"/>
</dbReference>
<evidence type="ECO:0000313" key="1">
    <source>
        <dbReference type="EMBL" id="KAI4590844.1"/>
    </source>
</evidence>
<evidence type="ECO:0000313" key="2">
    <source>
        <dbReference type="Proteomes" id="UP001057279"/>
    </source>
</evidence>
<name>A0ACB9VMU5_9CETA</name>